<dbReference type="InterPro" id="IPR001757">
    <property type="entry name" value="P_typ_ATPase"/>
</dbReference>
<dbReference type="GO" id="GO:0005524">
    <property type="term" value="F:ATP binding"/>
    <property type="evidence" value="ECO:0007669"/>
    <property type="project" value="UniProtKB-UniRule"/>
</dbReference>
<evidence type="ECO:0000256" key="6">
    <source>
        <dbReference type="ARBA" id="ARBA00022840"/>
    </source>
</evidence>
<dbReference type="Pfam" id="PF00122">
    <property type="entry name" value="E1-E2_ATPase"/>
    <property type="match status" value="1"/>
</dbReference>
<keyword evidence="7" id="KW-0460">Magnesium</keyword>
<dbReference type="InterPro" id="IPR023299">
    <property type="entry name" value="ATPase_P-typ_cyto_dom_N"/>
</dbReference>
<name>A0A6G9D3H5_RHOER</name>
<keyword evidence="3 11" id="KW-0812">Transmembrane</keyword>
<dbReference type="SUPFAM" id="SSF81660">
    <property type="entry name" value="Metal cation-transporting ATPase, ATP-binding domain N"/>
    <property type="match status" value="1"/>
</dbReference>
<dbReference type="SFLD" id="SFLDG00002">
    <property type="entry name" value="C1.7:_P-type_atpase_like"/>
    <property type="match status" value="1"/>
</dbReference>
<dbReference type="SUPFAM" id="SSF56784">
    <property type="entry name" value="HAD-like"/>
    <property type="match status" value="1"/>
</dbReference>
<accession>A0A6G9D3H5</accession>
<dbReference type="AlphaFoldDB" id="A0A6G9D3H5"/>
<dbReference type="GO" id="GO:0016887">
    <property type="term" value="F:ATP hydrolysis activity"/>
    <property type="evidence" value="ECO:0007669"/>
    <property type="project" value="InterPro"/>
</dbReference>
<protein>
    <submittedName>
        <fullName evidence="13">Metal ABC transporter ATPase</fullName>
    </submittedName>
</protein>
<evidence type="ECO:0000313" key="14">
    <source>
        <dbReference type="Proteomes" id="UP000502345"/>
    </source>
</evidence>
<dbReference type="InterPro" id="IPR051949">
    <property type="entry name" value="Cation_Transport_ATPase"/>
</dbReference>
<dbReference type="InterPro" id="IPR018303">
    <property type="entry name" value="ATPase_P-typ_P_site"/>
</dbReference>
<evidence type="ECO:0000256" key="2">
    <source>
        <dbReference type="ARBA" id="ARBA00006024"/>
    </source>
</evidence>
<feature type="transmembrane region" description="Helical" evidence="11">
    <location>
        <begin position="628"/>
        <end position="649"/>
    </location>
</feature>
<dbReference type="InterPro" id="IPR008250">
    <property type="entry name" value="ATPase_P-typ_transduc_dom_A_sf"/>
</dbReference>
<dbReference type="PANTHER" id="PTHR43079:SF1">
    <property type="entry name" value="CADMIUM_ZINC-TRANSPORTING ATPASE HMA1, CHLOROPLASTIC-RELATED"/>
    <property type="match status" value="1"/>
</dbReference>
<dbReference type="GO" id="GO:0005886">
    <property type="term" value="C:plasma membrane"/>
    <property type="evidence" value="ECO:0007669"/>
    <property type="project" value="UniProtKB-SubCell"/>
</dbReference>
<dbReference type="SFLD" id="SFLDS00003">
    <property type="entry name" value="Haloacid_Dehalogenase"/>
    <property type="match status" value="1"/>
</dbReference>
<evidence type="ECO:0000313" key="13">
    <source>
        <dbReference type="EMBL" id="QIP43516.1"/>
    </source>
</evidence>
<keyword evidence="10 11" id="KW-0472">Membrane</keyword>
<dbReference type="SFLD" id="SFLDF00027">
    <property type="entry name" value="p-type_atpase"/>
    <property type="match status" value="1"/>
</dbReference>
<evidence type="ECO:0000256" key="5">
    <source>
        <dbReference type="ARBA" id="ARBA00022741"/>
    </source>
</evidence>
<feature type="domain" description="P-type ATPase A" evidence="12">
    <location>
        <begin position="155"/>
        <end position="256"/>
    </location>
</feature>
<evidence type="ECO:0000256" key="1">
    <source>
        <dbReference type="ARBA" id="ARBA00004651"/>
    </source>
</evidence>
<gene>
    <name evidence="13" type="ORF">G9444_6273</name>
</gene>
<dbReference type="InterPro" id="IPR036412">
    <property type="entry name" value="HAD-like_sf"/>
</dbReference>
<feature type="transmembrane region" description="Helical" evidence="11">
    <location>
        <begin position="275"/>
        <end position="294"/>
    </location>
</feature>
<dbReference type="PRINTS" id="PR00119">
    <property type="entry name" value="CATATPASE"/>
</dbReference>
<dbReference type="SUPFAM" id="SSF81665">
    <property type="entry name" value="Calcium ATPase, transmembrane domain M"/>
    <property type="match status" value="1"/>
</dbReference>
<evidence type="ECO:0000256" key="7">
    <source>
        <dbReference type="ARBA" id="ARBA00022842"/>
    </source>
</evidence>
<dbReference type="Gene3D" id="3.40.1110.10">
    <property type="entry name" value="Calcium-transporting ATPase, cytoplasmic domain N"/>
    <property type="match status" value="1"/>
</dbReference>
<feature type="transmembrane region" description="Helical" evidence="11">
    <location>
        <begin position="48"/>
        <end position="66"/>
    </location>
</feature>
<dbReference type="NCBIfam" id="TIGR01525">
    <property type="entry name" value="ATPase-IB_hvy"/>
    <property type="match status" value="1"/>
</dbReference>
<dbReference type="FunFam" id="2.70.150.10:FF:000002">
    <property type="entry name" value="Copper-transporting ATPase 1, putative"/>
    <property type="match status" value="1"/>
</dbReference>
<evidence type="ECO:0000256" key="9">
    <source>
        <dbReference type="ARBA" id="ARBA00022989"/>
    </source>
</evidence>
<dbReference type="SUPFAM" id="SSF81653">
    <property type="entry name" value="Calcium ATPase, transduction domain A"/>
    <property type="match status" value="1"/>
</dbReference>
<comment type="similarity">
    <text evidence="2 11">Belongs to the cation transport ATPase (P-type) (TC 3.A.3) family. Type IB subfamily.</text>
</comment>
<dbReference type="PANTHER" id="PTHR43079">
    <property type="entry name" value="PROBABLE CADMIUM/ZINC-TRANSPORTING ATPASE HMA1"/>
    <property type="match status" value="1"/>
</dbReference>
<keyword evidence="5 11" id="KW-0547">Nucleotide-binding</keyword>
<reference evidence="13 14" key="1">
    <citation type="submission" date="2020-03" db="EMBL/GenBank/DDBJ databases">
        <title>Screen low temperature-resistant strains for efficient degradation of petroleum hydrocarbons under the low temperature.</title>
        <authorList>
            <person name="Wang Y."/>
            <person name="Chen J."/>
        </authorList>
    </citation>
    <scope>NUCLEOTIDE SEQUENCE [LARGE SCALE GENOMIC DNA]</scope>
    <source>
        <strain evidence="13 14">KB1</strain>
    </source>
</reference>
<evidence type="ECO:0000256" key="3">
    <source>
        <dbReference type="ARBA" id="ARBA00022692"/>
    </source>
</evidence>
<comment type="subcellular location">
    <subcellularLocation>
        <location evidence="1">Cell membrane</location>
        <topology evidence="1">Multi-pass membrane protein</topology>
    </subcellularLocation>
</comment>
<dbReference type="InterPro" id="IPR023214">
    <property type="entry name" value="HAD_sf"/>
</dbReference>
<feature type="transmembrane region" description="Helical" evidence="11">
    <location>
        <begin position="306"/>
        <end position="330"/>
    </location>
</feature>
<evidence type="ECO:0000259" key="12">
    <source>
        <dbReference type="Pfam" id="PF00122"/>
    </source>
</evidence>
<evidence type="ECO:0000256" key="10">
    <source>
        <dbReference type="ARBA" id="ARBA00023136"/>
    </source>
</evidence>
<dbReference type="NCBIfam" id="TIGR01494">
    <property type="entry name" value="ATPase_P-type"/>
    <property type="match status" value="1"/>
</dbReference>
<keyword evidence="6 11" id="KW-0067">ATP-binding</keyword>
<dbReference type="PRINTS" id="PR00941">
    <property type="entry name" value="CDATPASE"/>
</dbReference>
<dbReference type="InterPro" id="IPR027256">
    <property type="entry name" value="P-typ_ATPase_IB"/>
</dbReference>
<dbReference type="Pfam" id="PF00702">
    <property type="entry name" value="Hydrolase"/>
    <property type="match status" value="1"/>
</dbReference>
<dbReference type="Proteomes" id="UP000502345">
    <property type="component" value="Chromosome"/>
</dbReference>
<dbReference type="GO" id="GO:0046872">
    <property type="term" value="F:metal ion binding"/>
    <property type="evidence" value="ECO:0007669"/>
    <property type="project" value="UniProtKB-KW"/>
</dbReference>
<dbReference type="GO" id="GO:0019829">
    <property type="term" value="F:ATPase-coupled monoatomic cation transmembrane transporter activity"/>
    <property type="evidence" value="ECO:0007669"/>
    <property type="project" value="InterPro"/>
</dbReference>
<evidence type="ECO:0000256" key="8">
    <source>
        <dbReference type="ARBA" id="ARBA00022967"/>
    </source>
</evidence>
<dbReference type="EMBL" id="CP050124">
    <property type="protein sequence ID" value="QIP43516.1"/>
    <property type="molecule type" value="Genomic_DNA"/>
</dbReference>
<dbReference type="InterPro" id="IPR059000">
    <property type="entry name" value="ATPase_P-type_domA"/>
</dbReference>
<dbReference type="PROSITE" id="PS00154">
    <property type="entry name" value="ATPASE_E1_E2"/>
    <property type="match status" value="1"/>
</dbReference>
<dbReference type="InterPro" id="IPR044492">
    <property type="entry name" value="P_typ_ATPase_HD_dom"/>
</dbReference>
<dbReference type="Gene3D" id="3.40.50.1000">
    <property type="entry name" value="HAD superfamily/HAD-like"/>
    <property type="match status" value="1"/>
</dbReference>
<proteinExistence type="inferred from homology"/>
<organism evidence="13 14">
    <name type="scientific">Rhodococcus erythropolis</name>
    <name type="common">Arthrobacter picolinophilus</name>
    <dbReference type="NCBI Taxonomy" id="1833"/>
    <lineage>
        <taxon>Bacteria</taxon>
        <taxon>Bacillati</taxon>
        <taxon>Actinomycetota</taxon>
        <taxon>Actinomycetes</taxon>
        <taxon>Mycobacteriales</taxon>
        <taxon>Nocardiaceae</taxon>
        <taxon>Rhodococcus</taxon>
        <taxon>Rhodococcus erythropolis group</taxon>
    </lineage>
</organism>
<dbReference type="Gene3D" id="2.70.150.10">
    <property type="entry name" value="Calcium-transporting ATPase, cytoplasmic transduction domain A"/>
    <property type="match status" value="1"/>
</dbReference>
<keyword evidence="8" id="KW-1278">Translocase</keyword>
<evidence type="ECO:0000256" key="4">
    <source>
        <dbReference type="ARBA" id="ARBA00022723"/>
    </source>
</evidence>
<sequence>MFLYSHPYIHIRRQKAVMASIGTTTAAAPTARRNPGSSRTRLLDVAEVRWALAATALFLLGLLTQLVDAPFWLFWALYLACYVTGGWEPAREGLRALREKTLDVDLLMIVAALGAAAIGQIFDGALLIVIFATSGALEAVLTRRTADSIRSLLDLAPETAVKLDTAGVEHRIDAADLRCGDIVIVRPGERISGEGTIVDGSSDVDQSSITGEAIPVFRSVGDGVFAGTINGTGALRIRIDVDPSETVITRIVAMVEHASATKAKKQLFIEKVEQYYSKTVVVSTAAIFAIPMLLGNELQPALLRAMTFMIVASPCAVVLATMPPLLAAMATAGRHGVLVKSAVVMEQLRTIEVVAFDKTGTLTEGTPQFERVDAFTGFSETDVLTAAAAAEMGSEHPIGAAIVSYTRSRGLQIPASTAFESTPGVGVRANVHGEVVTVSKPDVVPKAVPSERLSIREWESTAERTAVDRESGGMTAVIVRVGGEPIGVIALADTARSNLDATIGELERVTGSPAVLLTGDNVRAAHAVAERIGITDVRAGLLPEDKAAAVQQLQRSGLSSGGTRERRVLLVGDGVNDGPALAAADIGVAMGRKGSDLALDTADAVLVRDDLATLSSVIELSRRAHRIVVANLAIAATFIVALVGWDLFWTLPLPIGVAGHESSTVLVALNGMRLLSSRTWREGRREL</sequence>
<keyword evidence="11" id="KW-1003">Cell membrane</keyword>
<keyword evidence="9 11" id="KW-1133">Transmembrane helix</keyword>
<evidence type="ECO:0000256" key="11">
    <source>
        <dbReference type="RuleBase" id="RU362081"/>
    </source>
</evidence>
<dbReference type="InterPro" id="IPR023298">
    <property type="entry name" value="ATPase_P-typ_TM_dom_sf"/>
</dbReference>
<keyword evidence="4 11" id="KW-0479">Metal-binding</keyword>